<dbReference type="EMBL" id="HBGK01012493">
    <property type="protein sequence ID" value="CAD9277569.1"/>
    <property type="molecule type" value="Transcribed_RNA"/>
</dbReference>
<evidence type="ECO:0000313" key="1">
    <source>
        <dbReference type="EMBL" id="CAD9277569.1"/>
    </source>
</evidence>
<reference evidence="1" key="1">
    <citation type="submission" date="2021-01" db="EMBL/GenBank/DDBJ databases">
        <authorList>
            <person name="Corre E."/>
            <person name="Pelletier E."/>
            <person name="Niang G."/>
            <person name="Scheremetjew M."/>
            <person name="Finn R."/>
            <person name="Kale V."/>
            <person name="Holt S."/>
            <person name="Cochrane G."/>
            <person name="Meng A."/>
            <person name="Brown T."/>
            <person name="Cohen L."/>
        </authorList>
    </citation>
    <scope>NUCLEOTIDE SEQUENCE</scope>
    <source>
        <strain evidence="1">CCMP 410</strain>
    </source>
</reference>
<organism evidence="1">
    <name type="scientific">Grammatophora oceanica</name>
    <dbReference type="NCBI Taxonomy" id="210454"/>
    <lineage>
        <taxon>Eukaryota</taxon>
        <taxon>Sar</taxon>
        <taxon>Stramenopiles</taxon>
        <taxon>Ochrophyta</taxon>
        <taxon>Bacillariophyta</taxon>
        <taxon>Fragilariophyceae</taxon>
        <taxon>Fragilariophycidae</taxon>
        <taxon>Rhabdonematales</taxon>
        <taxon>Grammatophoraceae</taxon>
        <taxon>Grammatophora</taxon>
    </lineage>
</organism>
<dbReference type="AlphaFoldDB" id="A0A6U5IF40"/>
<name>A0A6U5IF40_9STRA</name>
<evidence type="ECO:0000313" key="2">
    <source>
        <dbReference type="EMBL" id="CAD9277577.1"/>
    </source>
</evidence>
<gene>
    <name evidence="1" type="ORF">GOCE00092_LOCUS6478</name>
    <name evidence="2" type="ORF">GOCE00092_LOCUS6486</name>
</gene>
<dbReference type="EMBL" id="HBGK01012504">
    <property type="protein sequence ID" value="CAD9277577.1"/>
    <property type="molecule type" value="Transcribed_RNA"/>
</dbReference>
<accession>A0A6U5IF40</accession>
<proteinExistence type="predicted"/>
<sequence length="198" mass="22954">MARLCFLAGVQEVYVVAEEEYHKRLFKESQVLPLEFDQIRILDGTVQVLLDFTNMPFSSHHAYAPTLAHGARHVHFRQPNHIRVGSASSHHMTLMSDAFSWDFWEQASMLSAVAFFDDEYLPSIYDMFDAFSADFIEDTTKMDLQFLFELLAKRQLRPEVECFINLHAVEDAHRAMQETSTKAAIICEPWREMDMGEI</sequence>
<protein>
    <submittedName>
        <fullName evidence="1">Uncharacterized protein</fullName>
    </submittedName>
</protein>